<dbReference type="HOGENOM" id="CLU_1266960_0_0_1"/>
<reference evidence="2" key="1">
    <citation type="journal article" date="2014" name="Proc. Natl. Acad. Sci. U.S.A.">
        <title>Extensive sampling of basidiomycete genomes demonstrates inadequacy of the white-rot/brown-rot paradigm for wood decay fungi.</title>
        <authorList>
            <person name="Riley R."/>
            <person name="Salamov A.A."/>
            <person name="Brown D.W."/>
            <person name="Nagy L.G."/>
            <person name="Floudas D."/>
            <person name="Held B.W."/>
            <person name="Levasseur A."/>
            <person name="Lombard V."/>
            <person name="Morin E."/>
            <person name="Otillar R."/>
            <person name="Lindquist E.A."/>
            <person name="Sun H."/>
            <person name="LaButti K.M."/>
            <person name="Schmutz J."/>
            <person name="Jabbour D."/>
            <person name="Luo H."/>
            <person name="Baker S.E."/>
            <person name="Pisabarro A.G."/>
            <person name="Walton J.D."/>
            <person name="Blanchette R.A."/>
            <person name="Henrissat B."/>
            <person name="Martin F."/>
            <person name="Cullen D."/>
            <person name="Hibbett D.S."/>
            <person name="Grigoriev I.V."/>
        </authorList>
    </citation>
    <scope>NUCLEOTIDE SEQUENCE [LARGE SCALE GENOMIC DNA]</scope>
    <source>
        <strain evidence="2">CBS 339.88</strain>
    </source>
</reference>
<evidence type="ECO:0000313" key="2">
    <source>
        <dbReference type="Proteomes" id="UP000027222"/>
    </source>
</evidence>
<accession>A0A067SQD6</accession>
<organism evidence="1 2">
    <name type="scientific">Galerina marginata (strain CBS 339.88)</name>
    <dbReference type="NCBI Taxonomy" id="685588"/>
    <lineage>
        <taxon>Eukaryota</taxon>
        <taxon>Fungi</taxon>
        <taxon>Dikarya</taxon>
        <taxon>Basidiomycota</taxon>
        <taxon>Agaricomycotina</taxon>
        <taxon>Agaricomycetes</taxon>
        <taxon>Agaricomycetidae</taxon>
        <taxon>Agaricales</taxon>
        <taxon>Agaricineae</taxon>
        <taxon>Strophariaceae</taxon>
        <taxon>Galerina</taxon>
    </lineage>
</organism>
<gene>
    <name evidence="1" type="ORF">GALMADRAFT_767489</name>
</gene>
<dbReference type="AlphaFoldDB" id="A0A067SQD6"/>
<protein>
    <submittedName>
        <fullName evidence="1">Uncharacterized protein</fullName>
    </submittedName>
</protein>
<sequence>MAAANVLSLYSQRSNLEASTKIALTLSGTEFKFEASVADKRLFRFHLKIGLIDVAFPPGTVCNLLTNLSMRKMPDVSHLSLDVVHCDFPLSDPSFTQFMLSTPAIVELETDVDNLDPLLQILDGALKYSFRPLQQLEITYLGDDVAQIYSVKKFIHFIINIGAPLSQLIIRWVGFTTVDLTSLEDIIGLKVVIFTRKLGVKEYICGSGRVEELIIEDT</sequence>
<evidence type="ECO:0000313" key="1">
    <source>
        <dbReference type="EMBL" id="KDR72262.1"/>
    </source>
</evidence>
<proteinExistence type="predicted"/>
<dbReference type="EMBL" id="KL142389">
    <property type="protein sequence ID" value="KDR72262.1"/>
    <property type="molecule type" value="Genomic_DNA"/>
</dbReference>
<dbReference type="Proteomes" id="UP000027222">
    <property type="component" value="Unassembled WGS sequence"/>
</dbReference>
<name>A0A067SQD6_GALM3</name>
<keyword evidence="2" id="KW-1185">Reference proteome</keyword>